<proteinExistence type="predicted"/>
<accession>A0ABP5QI94</accession>
<dbReference type="PANTHER" id="PTHR34818:SF1">
    <property type="entry name" value="PROTEIN BLI-3"/>
    <property type="match status" value="1"/>
</dbReference>
<comment type="caution">
    <text evidence="2">The sequence shown here is derived from an EMBL/GenBank/DDBJ whole genome shotgun (WGS) entry which is preliminary data.</text>
</comment>
<evidence type="ECO:0000313" key="2">
    <source>
        <dbReference type="EMBL" id="GAA2235750.1"/>
    </source>
</evidence>
<sequence length="161" mass="17188">MTEHDDDLSTIAKLISASKIALVTTRSAGGALHSRPLGVQEAEFDGELWFFTQHPSPKTDDIASDPHVNAAFESGKGYLSIAGTATVVQDAEKIDELWSTSAEAWFPEGRDDPSVALLRVTADSAEYWSTDEPGVVTLFKVAKAAVTGGQPDVGENRVVDL</sequence>
<dbReference type="InterPro" id="IPR012349">
    <property type="entry name" value="Split_barrel_FMN-bd"/>
</dbReference>
<dbReference type="SUPFAM" id="SSF50475">
    <property type="entry name" value="FMN-binding split barrel"/>
    <property type="match status" value="1"/>
</dbReference>
<reference evidence="3" key="1">
    <citation type="journal article" date="2019" name="Int. J. Syst. Evol. Microbiol.">
        <title>The Global Catalogue of Microorganisms (GCM) 10K type strain sequencing project: providing services to taxonomists for standard genome sequencing and annotation.</title>
        <authorList>
            <consortium name="The Broad Institute Genomics Platform"/>
            <consortium name="The Broad Institute Genome Sequencing Center for Infectious Disease"/>
            <person name="Wu L."/>
            <person name="Ma J."/>
        </authorList>
    </citation>
    <scope>NUCLEOTIDE SEQUENCE [LARGE SCALE GENOMIC DNA]</scope>
    <source>
        <strain evidence="3">JCM 16117</strain>
    </source>
</reference>
<dbReference type="Gene3D" id="2.30.110.10">
    <property type="entry name" value="Electron Transport, Fmn-binding Protein, Chain A"/>
    <property type="match status" value="1"/>
</dbReference>
<dbReference type="InterPro" id="IPR038725">
    <property type="entry name" value="YdaG_split_barrel_FMN-bd"/>
</dbReference>
<keyword evidence="3" id="KW-1185">Reference proteome</keyword>
<dbReference type="RefSeq" id="WP_259479569.1">
    <property type="nucleotide sequence ID" value="NZ_BAAAQY010000005.1"/>
</dbReference>
<evidence type="ECO:0000313" key="3">
    <source>
        <dbReference type="Proteomes" id="UP001500929"/>
    </source>
</evidence>
<dbReference type="EMBL" id="BAAAQY010000005">
    <property type="protein sequence ID" value="GAA2235750.1"/>
    <property type="molecule type" value="Genomic_DNA"/>
</dbReference>
<protein>
    <submittedName>
        <fullName evidence="2">Pyridoxamine 5'-phosphate oxidase family protein</fullName>
    </submittedName>
</protein>
<gene>
    <name evidence="2" type="ORF">GCM10009851_20960</name>
</gene>
<evidence type="ECO:0000259" key="1">
    <source>
        <dbReference type="Pfam" id="PF16242"/>
    </source>
</evidence>
<dbReference type="Pfam" id="PF16242">
    <property type="entry name" value="Pyrid_ox_like"/>
    <property type="match status" value="1"/>
</dbReference>
<feature type="domain" description="General stress protein FMN-binding split barrel" evidence="1">
    <location>
        <begin position="6"/>
        <end position="152"/>
    </location>
</feature>
<dbReference type="PANTHER" id="PTHR34818">
    <property type="entry name" value="PROTEIN BLI-3"/>
    <property type="match status" value="1"/>
</dbReference>
<dbReference type="Proteomes" id="UP001500929">
    <property type="component" value="Unassembled WGS sequence"/>
</dbReference>
<organism evidence="2 3">
    <name type="scientific">Herbiconiux moechotypicola</name>
    <dbReference type="NCBI Taxonomy" id="637393"/>
    <lineage>
        <taxon>Bacteria</taxon>
        <taxon>Bacillati</taxon>
        <taxon>Actinomycetota</taxon>
        <taxon>Actinomycetes</taxon>
        <taxon>Micrococcales</taxon>
        <taxon>Microbacteriaceae</taxon>
        <taxon>Herbiconiux</taxon>
    </lineage>
</organism>
<name>A0ABP5QI94_9MICO</name>
<dbReference type="InterPro" id="IPR052917">
    <property type="entry name" value="Stress-Dev_Protein"/>
</dbReference>